<dbReference type="Proteomes" id="UP000192223">
    <property type="component" value="Unplaced"/>
</dbReference>
<feature type="region of interest" description="Disordered" evidence="3">
    <location>
        <begin position="34"/>
        <end position="72"/>
    </location>
</feature>
<evidence type="ECO:0000256" key="2">
    <source>
        <dbReference type="PROSITE-ProRule" id="PRU00497"/>
    </source>
</evidence>
<sequence length="145" mass="15094">MKLIVMSSIITLAFGARLDTNYLPPLAGGSPGYSGANAGPPSEYTNDNNGDGNYRYSYQSPTGINAQESGRYEANLPEGGAVVAQGSFSFTAPDGQTYSVQYTADENGFHPTGAHLPTPPPIPDAIARSLAQNGGATPDNGGYRY</sequence>
<reference evidence="6" key="1">
    <citation type="submission" date="2025-08" db="UniProtKB">
        <authorList>
            <consortium name="RefSeq"/>
        </authorList>
    </citation>
    <scope>IDENTIFICATION</scope>
    <source>
        <tissue evidence="6">Entire body</tissue>
    </source>
</reference>
<dbReference type="InParanoid" id="A0A1W4XIR7"/>
<dbReference type="PRINTS" id="PR00947">
    <property type="entry name" value="CUTICLE"/>
</dbReference>
<evidence type="ECO:0000256" key="1">
    <source>
        <dbReference type="ARBA" id="ARBA00022460"/>
    </source>
</evidence>
<dbReference type="PANTHER" id="PTHR10380">
    <property type="entry name" value="CUTICLE PROTEIN"/>
    <property type="match status" value="1"/>
</dbReference>
<dbReference type="PROSITE" id="PS51155">
    <property type="entry name" value="CHIT_BIND_RR_2"/>
    <property type="match status" value="1"/>
</dbReference>
<dbReference type="InterPro" id="IPR031311">
    <property type="entry name" value="CHIT_BIND_RR_consensus"/>
</dbReference>
<dbReference type="Pfam" id="PF00379">
    <property type="entry name" value="Chitin_bind_4"/>
    <property type="match status" value="1"/>
</dbReference>
<accession>A0A1W4XIR7</accession>
<dbReference type="FunCoup" id="A0A1W4XIR7">
    <property type="interactions" value="18"/>
</dbReference>
<feature type="chain" id="PRO_5012913107" evidence="4">
    <location>
        <begin position="16"/>
        <end position="145"/>
    </location>
</feature>
<dbReference type="AlphaFoldDB" id="A0A1W4XIR7"/>
<dbReference type="RefSeq" id="XP_018332692.1">
    <property type="nucleotide sequence ID" value="XM_018477190.1"/>
</dbReference>
<keyword evidence="1 2" id="KW-0193">Cuticle</keyword>
<dbReference type="KEGG" id="apln:108742133"/>
<dbReference type="GeneID" id="108742133"/>
<evidence type="ECO:0000313" key="6">
    <source>
        <dbReference type="RefSeq" id="XP_018332692.1"/>
    </source>
</evidence>
<dbReference type="InterPro" id="IPR000618">
    <property type="entry name" value="Insect_cuticle"/>
</dbReference>
<proteinExistence type="predicted"/>
<feature type="compositionally biased region" description="Polar residues" evidence="3">
    <location>
        <begin position="43"/>
        <end position="68"/>
    </location>
</feature>
<dbReference type="GO" id="GO:0062129">
    <property type="term" value="C:chitin-based extracellular matrix"/>
    <property type="evidence" value="ECO:0007669"/>
    <property type="project" value="TreeGrafter"/>
</dbReference>
<keyword evidence="5" id="KW-1185">Reference proteome</keyword>
<evidence type="ECO:0000313" key="5">
    <source>
        <dbReference type="Proteomes" id="UP000192223"/>
    </source>
</evidence>
<feature type="signal peptide" evidence="4">
    <location>
        <begin position="1"/>
        <end position="15"/>
    </location>
</feature>
<keyword evidence="4" id="KW-0732">Signal</keyword>
<gene>
    <name evidence="6" type="primary">LOC108742133</name>
</gene>
<dbReference type="InterPro" id="IPR050468">
    <property type="entry name" value="Cuticle_Struct_Prot"/>
</dbReference>
<dbReference type="PROSITE" id="PS00233">
    <property type="entry name" value="CHIT_BIND_RR_1"/>
    <property type="match status" value="1"/>
</dbReference>
<dbReference type="PANTHER" id="PTHR10380:SF173">
    <property type="entry name" value="CUTICULAR PROTEIN 47EF, ISOFORM C-RELATED"/>
    <property type="match status" value="1"/>
</dbReference>
<dbReference type="GO" id="GO:0008010">
    <property type="term" value="F:structural constituent of chitin-based larval cuticle"/>
    <property type="evidence" value="ECO:0007669"/>
    <property type="project" value="TreeGrafter"/>
</dbReference>
<name>A0A1W4XIR7_AGRPL</name>
<evidence type="ECO:0000256" key="3">
    <source>
        <dbReference type="SAM" id="MobiDB-lite"/>
    </source>
</evidence>
<evidence type="ECO:0000256" key="4">
    <source>
        <dbReference type="SAM" id="SignalP"/>
    </source>
</evidence>
<protein>
    <submittedName>
        <fullName evidence="6">Pupal cuticle protein 20-like</fullName>
    </submittedName>
</protein>
<dbReference type="OrthoDB" id="6365759at2759"/>
<organism evidence="5 6">
    <name type="scientific">Agrilus planipennis</name>
    <name type="common">Emerald ash borer</name>
    <name type="synonym">Agrilus marcopoli</name>
    <dbReference type="NCBI Taxonomy" id="224129"/>
    <lineage>
        <taxon>Eukaryota</taxon>
        <taxon>Metazoa</taxon>
        <taxon>Ecdysozoa</taxon>
        <taxon>Arthropoda</taxon>
        <taxon>Hexapoda</taxon>
        <taxon>Insecta</taxon>
        <taxon>Pterygota</taxon>
        <taxon>Neoptera</taxon>
        <taxon>Endopterygota</taxon>
        <taxon>Coleoptera</taxon>
        <taxon>Polyphaga</taxon>
        <taxon>Elateriformia</taxon>
        <taxon>Buprestoidea</taxon>
        <taxon>Buprestidae</taxon>
        <taxon>Agrilinae</taxon>
        <taxon>Agrilus</taxon>
    </lineage>
</organism>
<dbReference type="STRING" id="224129.A0A1W4XIR7"/>